<proteinExistence type="predicted"/>
<dbReference type="Proteomes" id="UP000319210">
    <property type="component" value="Unassembled WGS sequence"/>
</dbReference>
<dbReference type="AlphaFoldDB" id="A0A4Y3R096"/>
<evidence type="ECO:0000313" key="3">
    <source>
        <dbReference type="EMBL" id="GEB50649.1"/>
    </source>
</evidence>
<comment type="caution">
    <text evidence="3">The sequence shown here is derived from an EMBL/GenBank/DDBJ whole genome shotgun (WGS) entry which is preliminary data.</text>
</comment>
<organism evidence="3 4">
    <name type="scientific">Streptomyces cacaoi</name>
    <dbReference type="NCBI Taxonomy" id="1898"/>
    <lineage>
        <taxon>Bacteria</taxon>
        <taxon>Bacillati</taxon>
        <taxon>Actinomycetota</taxon>
        <taxon>Actinomycetes</taxon>
        <taxon>Kitasatosporales</taxon>
        <taxon>Streptomycetaceae</taxon>
        <taxon>Streptomyces</taxon>
    </lineage>
</organism>
<evidence type="ECO:0000256" key="1">
    <source>
        <dbReference type="SAM" id="MobiDB-lite"/>
    </source>
</evidence>
<name>A0A4Y3R096_STRCI</name>
<protein>
    <submittedName>
        <fullName evidence="3">Uncharacterized protein</fullName>
    </submittedName>
</protein>
<feature type="signal peptide" evidence="2">
    <location>
        <begin position="1"/>
        <end position="23"/>
    </location>
</feature>
<dbReference type="EMBL" id="BJMM01000014">
    <property type="protein sequence ID" value="GEB50649.1"/>
    <property type="molecule type" value="Genomic_DNA"/>
</dbReference>
<keyword evidence="4" id="KW-1185">Reference proteome</keyword>
<keyword evidence="2" id="KW-0732">Signal</keyword>
<feature type="region of interest" description="Disordered" evidence="1">
    <location>
        <begin position="164"/>
        <end position="204"/>
    </location>
</feature>
<evidence type="ECO:0000256" key="2">
    <source>
        <dbReference type="SAM" id="SignalP"/>
    </source>
</evidence>
<dbReference type="RefSeq" id="WP_086816337.1">
    <property type="nucleotide sequence ID" value="NZ_BJMM01000014.1"/>
</dbReference>
<sequence>MHQPHQRASRLRVITLASTVALAAALPLAAAVAGEDARLASEVAQLRAEREHPSPSAAADRSGRDERKDGPGQGRSSGDAGEQRRGGAHGRDGGFVGHARPVGTCGPEIASSSGVKVQTCVVTGEDGSWARTYYTNPSHRALPAVLTLTRPGGTTTRVHCTLRPGAEHGTCETPGAPRAGGREGSREDGRQRSAGPEDGRRGPYAMVEVASADGARKVLRAGSN</sequence>
<feature type="compositionally biased region" description="Basic and acidic residues" evidence="1">
    <location>
        <begin position="81"/>
        <end position="92"/>
    </location>
</feature>
<dbReference type="OrthoDB" id="4350385at2"/>
<accession>A0A4Y3R096</accession>
<feature type="compositionally biased region" description="Basic and acidic residues" evidence="1">
    <location>
        <begin position="180"/>
        <end position="201"/>
    </location>
</feature>
<feature type="chain" id="PRO_5039282228" evidence="2">
    <location>
        <begin position="24"/>
        <end position="224"/>
    </location>
</feature>
<gene>
    <name evidence="3" type="ORF">SCA03_32000</name>
</gene>
<evidence type="ECO:0000313" key="4">
    <source>
        <dbReference type="Proteomes" id="UP000319210"/>
    </source>
</evidence>
<feature type="compositionally biased region" description="Basic and acidic residues" evidence="1">
    <location>
        <begin position="61"/>
        <end position="70"/>
    </location>
</feature>
<feature type="region of interest" description="Disordered" evidence="1">
    <location>
        <begin position="45"/>
        <end position="100"/>
    </location>
</feature>
<reference evidence="3 4" key="1">
    <citation type="submission" date="2019-06" db="EMBL/GenBank/DDBJ databases">
        <title>Whole genome shotgun sequence of Streptomyces cacaoi subsp. cacaoi NBRC 12748.</title>
        <authorList>
            <person name="Hosoyama A."/>
            <person name="Uohara A."/>
            <person name="Ohji S."/>
            <person name="Ichikawa N."/>
        </authorList>
    </citation>
    <scope>NUCLEOTIDE SEQUENCE [LARGE SCALE GENOMIC DNA]</scope>
    <source>
        <strain evidence="3 4">NBRC 12748</strain>
    </source>
</reference>